<organism evidence="2 3">
    <name type="scientific">Caerostris darwini</name>
    <dbReference type="NCBI Taxonomy" id="1538125"/>
    <lineage>
        <taxon>Eukaryota</taxon>
        <taxon>Metazoa</taxon>
        <taxon>Ecdysozoa</taxon>
        <taxon>Arthropoda</taxon>
        <taxon>Chelicerata</taxon>
        <taxon>Arachnida</taxon>
        <taxon>Araneae</taxon>
        <taxon>Araneomorphae</taxon>
        <taxon>Entelegynae</taxon>
        <taxon>Araneoidea</taxon>
        <taxon>Araneidae</taxon>
        <taxon>Caerostris</taxon>
    </lineage>
</organism>
<feature type="domain" description="25S rRNA (uridine-N(3))-methyltransferase BMT5-like" evidence="1">
    <location>
        <begin position="24"/>
        <end position="192"/>
    </location>
</feature>
<dbReference type="GO" id="GO:0070042">
    <property type="term" value="F:rRNA (uridine-N3-)-methyltransferase activity"/>
    <property type="evidence" value="ECO:0007669"/>
    <property type="project" value="InterPro"/>
</dbReference>
<reference evidence="2 3" key="1">
    <citation type="submission" date="2021-06" db="EMBL/GenBank/DDBJ databases">
        <title>Caerostris darwini draft genome.</title>
        <authorList>
            <person name="Kono N."/>
            <person name="Arakawa K."/>
        </authorList>
    </citation>
    <scope>NUCLEOTIDE SEQUENCE [LARGE SCALE GENOMIC DNA]</scope>
</reference>
<dbReference type="PANTHER" id="PTHR11538">
    <property type="entry name" value="PHENYLALANYL-TRNA SYNTHETASE"/>
    <property type="match status" value="1"/>
</dbReference>
<dbReference type="AlphaFoldDB" id="A0AAV4SHW6"/>
<sequence>MLKLQPQFTSMCEGKVSADKISTLFVGEGNFSFAASYIQNLNNSKCREFVVATALNTKCSIVEEKYNIEIIKKNGGCVFTDVDATKLEYHPVISKCLFSKIFFHFPHVPKKMNIKENRKLVELFFKSAQKLLQVNGKIGVTLCCKQGGTDAEMKPRIFENTWKIVYLAANAHLILCDIEFFNSQLYDTYKCSGYRGLSKQFNIEGAVTHMFCRSELAPVISENHDSFKRDITEKFILDIKNLYLSLSKKVSVPYTKLAYSLDAVVKSACPSLETIFIADLLLCKNFALPITSVTHKKIINCDETYLCDKCLDMIISEFLKSKRNDDVITSVISCIFCMHNFRELCHDLKT</sequence>
<dbReference type="GO" id="GO:0005737">
    <property type="term" value="C:cytoplasm"/>
    <property type="evidence" value="ECO:0007669"/>
    <property type="project" value="TreeGrafter"/>
</dbReference>
<evidence type="ECO:0000313" key="3">
    <source>
        <dbReference type="Proteomes" id="UP001054837"/>
    </source>
</evidence>
<evidence type="ECO:0000259" key="1">
    <source>
        <dbReference type="Pfam" id="PF10354"/>
    </source>
</evidence>
<dbReference type="Pfam" id="PF10354">
    <property type="entry name" value="BMT5-like"/>
    <property type="match status" value="1"/>
</dbReference>
<dbReference type="GO" id="GO:0070475">
    <property type="term" value="P:rRNA base methylation"/>
    <property type="evidence" value="ECO:0007669"/>
    <property type="project" value="InterPro"/>
</dbReference>
<dbReference type="InterPro" id="IPR019446">
    <property type="entry name" value="BMT5-like"/>
</dbReference>
<dbReference type="EMBL" id="BPLQ01007882">
    <property type="protein sequence ID" value="GIY32954.1"/>
    <property type="molecule type" value="Genomic_DNA"/>
</dbReference>
<dbReference type="PANTHER" id="PTHR11538:SF26">
    <property type="entry name" value="FERREDOXIN-FOLD ANTICODON-BINDING DOMAIN-CONTAINING PROTEIN 1"/>
    <property type="match status" value="1"/>
</dbReference>
<comment type="caution">
    <text evidence="2">The sequence shown here is derived from an EMBL/GenBank/DDBJ whole genome shotgun (WGS) entry which is preliminary data.</text>
</comment>
<evidence type="ECO:0000313" key="2">
    <source>
        <dbReference type="EMBL" id="GIY32954.1"/>
    </source>
</evidence>
<gene>
    <name evidence="2" type="primary">AVEN_94963_1</name>
    <name evidence="2" type="ORF">CDAR_435381</name>
</gene>
<keyword evidence="3" id="KW-1185">Reference proteome</keyword>
<proteinExistence type="predicted"/>
<dbReference type="Proteomes" id="UP001054837">
    <property type="component" value="Unassembled WGS sequence"/>
</dbReference>
<name>A0AAV4SHW6_9ARAC</name>
<accession>A0AAV4SHW6</accession>
<protein>
    <recommendedName>
        <fullName evidence="1">25S rRNA (uridine-N(3))-methyltransferase BMT5-like domain-containing protein</fullName>
    </recommendedName>
</protein>